<dbReference type="AlphaFoldDB" id="A0A8E0VFN7"/>
<keyword evidence="1" id="KW-0812">Transmembrane</keyword>
<dbReference type="EMBL" id="LUCM01009406">
    <property type="protein sequence ID" value="KAA0187031.1"/>
    <property type="molecule type" value="Genomic_DNA"/>
</dbReference>
<evidence type="ECO:0000313" key="2">
    <source>
        <dbReference type="EMBL" id="KAA0187031.1"/>
    </source>
</evidence>
<accession>A0A8E0VFN7</accession>
<gene>
    <name evidence="2" type="ORF">FBUS_05769</name>
</gene>
<sequence>MVQELTAANQDATNISAMIHDLSDRLSRGLQRLDYLVLLNASLSGSPHHIKQKQCLLHINRVLWQFGEESKLLLQNPISLYTDLKNPLIKQTSLEWKRKQMELYLIDSFYSAKPVMPARMMLLRKVLKAVMKLKLKFINATTSSTQPRLTDYETTGKTNQVRSQDCERNDEDFVNILNGIGARASVALSRIDHVNIGLHELSRDNRVARATYPTYKAVPGQIYIDNLVLITLQLTEEQVPGNTDTTLFLLRHFRNGLTSVIINVTTMYIGIFLLIEIGFTRWINLRSSKMKHSQPNNVTDAYLGPMELQAPTTRRSLSFREQIPKFCKNQRIHPCEYCTVRSRSKYPQSDLESLTFVDVATPVYQCRNQLEPTLSTIMPITQPLCFADPFVCDGRGK</sequence>
<dbReference type="OrthoDB" id="6270684at2759"/>
<keyword evidence="1" id="KW-1133">Transmembrane helix</keyword>
<protein>
    <submittedName>
        <fullName evidence="2">Uncharacterized protein</fullName>
    </submittedName>
</protein>
<evidence type="ECO:0000256" key="1">
    <source>
        <dbReference type="SAM" id="Phobius"/>
    </source>
</evidence>
<name>A0A8E0VFN7_9TREM</name>
<comment type="caution">
    <text evidence="2">The sequence shown here is derived from an EMBL/GenBank/DDBJ whole genome shotgun (WGS) entry which is preliminary data.</text>
</comment>
<keyword evidence="3" id="KW-1185">Reference proteome</keyword>
<organism evidence="2 3">
    <name type="scientific">Fasciolopsis buskii</name>
    <dbReference type="NCBI Taxonomy" id="27845"/>
    <lineage>
        <taxon>Eukaryota</taxon>
        <taxon>Metazoa</taxon>
        <taxon>Spiralia</taxon>
        <taxon>Lophotrochozoa</taxon>
        <taxon>Platyhelminthes</taxon>
        <taxon>Trematoda</taxon>
        <taxon>Digenea</taxon>
        <taxon>Plagiorchiida</taxon>
        <taxon>Echinostomata</taxon>
        <taxon>Echinostomatoidea</taxon>
        <taxon>Fasciolidae</taxon>
        <taxon>Fasciolopsis</taxon>
    </lineage>
</organism>
<evidence type="ECO:0000313" key="3">
    <source>
        <dbReference type="Proteomes" id="UP000728185"/>
    </source>
</evidence>
<reference evidence="2" key="1">
    <citation type="submission" date="2019-05" db="EMBL/GenBank/DDBJ databases">
        <title>Annotation for the trematode Fasciolopsis buski.</title>
        <authorList>
            <person name="Choi Y.-J."/>
        </authorList>
    </citation>
    <scope>NUCLEOTIDE SEQUENCE</scope>
    <source>
        <strain evidence="2">HT</strain>
        <tissue evidence="2">Whole worm</tissue>
    </source>
</reference>
<feature type="transmembrane region" description="Helical" evidence="1">
    <location>
        <begin position="260"/>
        <end position="283"/>
    </location>
</feature>
<proteinExistence type="predicted"/>
<keyword evidence="1" id="KW-0472">Membrane</keyword>
<dbReference type="Proteomes" id="UP000728185">
    <property type="component" value="Unassembled WGS sequence"/>
</dbReference>